<proteinExistence type="predicted"/>
<evidence type="ECO:0000313" key="2">
    <source>
        <dbReference type="EMBL" id="KAF7671792.1"/>
    </source>
</evidence>
<feature type="domain" description="Heterokaryon incompatibility" evidence="1">
    <location>
        <begin position="220"/>
        <end position="380"/>
    </location>
</feature>
<dbReference type="GeneID" id="62208240"/>
<dbReference type="EMBL" id="JAAABM010000019">
    <property type="protein sequence ID" value="KAF7671792.1"/>
    <property type="molecule type" value="Genomic_DNA"/>
</dbReference>
<accession>A0A8H7AZB9</accession>
<sequence>MTFCDTCQSLPIRNILRLLQGDTSVHDKFQWFRLPWAVTNREDEYPFVRWHESLAGLQDGARNCAFCQVISSHLSSSYHYHNNYKDGDIRSLWLQARALPHVTVYLGNTKPEVRLSGNFWYNTTPDSSVAECFDRHEIIEDSLHPYVLGKMATWVEDCNNHHPKCQRSTNSDAQLPTRLLDLHSLPEGNDFEGVAGDPRALLTDATLKLVENGPDSQGQYIALSYCWGKALPYTTTSTNLKKHTKDGGIKYMQLPETLRDAIFLTRYLGIRYLWADCLCIVQDDKADWEREASRMAGVYSNAYLTLAATRASHCGEGFLHARKARERRVVSFADDEGSFDLYFYYDDLTMSPGAMESIVDESITMRKEEPLLSRVWVLQERILASRTIQFASYKMTWECSEMSNTEDGFQDSVRREIFLESIAHGLKSLVENLENVPHIESTRRSHRHHDVMASDLERRAWFVLIEEYTSRNMSFQSDKLPALSGVISALEELTGDICVAGIWKNWFLQGLLWRLQQPEWDMYVLFPKPPQRAIPWRAPTWSFASVEGVVIYTLLENDPGVGLCAELLDCDVTPKGVNRLGELTKGFARIRAPVAAVFDIAPQQSSESRACKVRMTDDRLADGSVYFDIDVCESCEVVMVTPHTGIAIIPVNVAESIYRRVGALSVYRVIESTSKDCEPESPEPFNLNRDKSLTASHYPSPTIITLL</sequence>
<dbReference type="PANTHER" id="PTHR33112:SF16">
    <property type="entry name" value="HETEROKARYON INCOMPATIBILITY DOMAIN-CONTAINING PROTEIN"/>
    <property type="match status" value="1"/>
</dbReference>
<comment type="caution">
    <text evidence="2">The sequence shown here is derived from an EMBL/GenBank/DDBJ whole genome shotgun (WGS) entry which is preliminary data.</text>
</comment>
<protein>
    <recommendedName>
        <fullName evidence="1">Heterokaryon incompatibility domain-containing protein</fullName>
    </recommendedName>
</protein>
<reference evidence="2" key="1">
    <citation type="submission" date="2020-01" db="EMBL/GenBank/DDBJ databases">
        <authorList>
            <person name="Feng Z.H.Z."/>
        </authorList>
    </citation>
    <scope>NUCLEOTIDE SEQUENCE</scope>
    <source>
        <strain evidence="2">CBS107.38</strain>
    </source>
</reference>
<evidence type="ECO:0000259" key="1">
    <source>
        <dbReference type="Pfam" id="PF06985"/>
    </source>
</evidence>
<dbReference type="RefSeq" id="XP_038782153.1">
    <property type="nucleotide sequence ID" value="XM_038935062.1"/>
</dbReference>
<dbReference type="AlphaFoldDB" id="A0A8H7AZB9"/>
<gene>
    <name evidence="2" type="ORF">GT037_010015</name>
</gene>
<name>A0A8H7AZB9_9PLEO</name>
<dbReference type="Proteomes" id="UP000596902">
    <property type="component" value="Unassembled WGS sequence"/>
</dbReference>
<dbReference type="Pfam" id="PF06985">
    <property type="entry name" value="HET"/>
    <property type="match status" value="1"/>
</dbReference>
<dbReference type="PANTHER" id="PTHR33112">
    <property type="entry name" value="DOMAIN PROTEIN, PUTATIVE-RELATED"/>
    <property type="match status" value="1"/>
</dbReference>
<dbReference type="InterPro" id="IPR010730">
    <property type="entry name" value="HET"/>
</dbReference>
<keyword evidence="3" id="KW-1185">Reference proteome</keyword>
<reference evidence="2" key="2">
    <citation type="submission" date="2020-08" db="EMBL/GenBank/DDBJ databases">
        <title>Draft Genome Sequence of Cumin Blight Pathogen Alternaria burnsii.</title>
        <authorList>
            <person name="Feng Z."/>
        </authorList>
    </citation>
    <scope>NUCLEOTIDE SEQUENCE</scope>
    <source>
        <strain evidence="2">CBS107.38</strain>
    </source>
</reference>
<organism evidence="2 3">
    <name type="scientific">Alternaria burnsii</name>
    <dbReference type="NCBI Taxonomy" id="1187904"/>
    <lineage>
        <taxon>Eukaryota</taxon>
        <taxon>Fungi</taxon>
        <taxon>Dikarya</taxon>
        <taxon>Ascomycota</taxon>
        <taxon>Pezizomycotina</taxon>
        <taxon>Dothideomycetes</taxon>
        <taxon>Pleosporomycetidae</taxon>
        <taxon>Pleosporales</taxon>
        <taxon>Pleosporineae</taxon>
        <taxon>Pleosporaceae</taxon>
        <taxon>Alternaria</taxon>
        <taxon>Alternaria sect. Alternaria</taxon>
    </lineage>
</organism>
<evidence type="ECO:0000313" key="3">
    <source>
        <dbReference type="Proteomes" id="UP000596902"/>
    </source>
</evidence>